<keyword evidence="2" id="KW-0479">Metal-binding</keyword>
<comment type="cofactor">
    <cofactor evidence="2">
        <name>Mg(2+)</name>
        <dbReference type="ChEBI" id="CHEBI:18420"/>
    </cofactor>
</comment>
<keyword evidence="2" id="KW-0460">Magnesium</keyword>
<dbReference type="Gene3D" id="3.40.50.300">
    <property type="entry name" value="P-loop containing nucleotide triphosphate hydrolases"/>
    <property type="match status" value="1"/>
</dbReference>
<keyword evidence="2" id="KW-0547">Nucleotide-binding</keyword>
<evidence type="ECO:0000313" key="3">
    <source>
        <dbReference type="EMBL" id="GGD52959.1"/>
    </source>
</evidence>
<comment type="caution">
    <text evidence="2">Lacks conserved residue(s) required for the propagation of feature annotation.</text>
</comment>
<feature type="binding site" evidence="2">
    <location>
        <begin position="119"/>
        <end position="122"/>
    </location>
    <ligand>
        <name>ATP</name>
        <dbReference type="ChEBI" id="CHEBI:30616"/>
    </ligand>
</feature>
<dbReference type="InterPro" id="IPR027417">
    <property type="entry name" value="P-loop_NTPase"/>
</dbReference>
<dbReference type="CDD" id="cd03109">
    <property type="entry name" value="DTBS"/>
    <property type="match status" value="1"/>
</dbReference>
<comment type="similarity">
    <text evidence="2">Belongs to the dethiobiotin synthetase family.</text>
</comment>
<name>A0ABQ1R340_9ALTE</name>
<organism evidence="3 4">
    <name type="scientific">Lacimicrobium alkaliphilum</name>
    <dbReference type="NCBI Taxonomy" id="1526571"/>
    <lineage>
        <taxon>Bacteria</taxon>
        <taxon>Pseudomonadati</taxon>
        <taxon>Pseudomonadota</taxon>
        <taxon>Gammaproteobacteria</taxon>
        <taxon>Alteromonadales</taxon>
        <taxon>Alteromonadaceae</taxon>
        <taxon>Lacimicrobium</taxon>
    </lineage>
</organism>
<comment type="function">
    <text evidence="2">Catalyzes a mechanistically unusual reaction, the ATP-dependent insertion of CO2 between the N7 and N8 nitrogen atoms of 7,8-diaminopelargonic acid (DAPA, also called 7,8-diammoniononanoate) to form a ureido ring.</text>
</comment>
<dbReference type="Pfam" id="PF13500">
    <property type="entry name" value="AAA_26"/>
    <property type="match status" value="1"/>
</dbReference>
<accession>A0ABQ1R340</accession>
<feature type="binding site" evidence="2">
    <location>
        <position position="44"/>
    </location>
    <ligand>
        <name>substrate</name>
    </ligand>
</feature>
<sequence length="226" mass="24926">MHSMKGLFITGTDTEVGKTFVTVSMLQQLASRRFKVVGFKPVASGCSGSSQELRNADALALQAASTIELSYQQVNPYAFEPAIAPHIAAQQSGRVIELSALHQHYAELEKLNPDFILTEGAGGWRLPLDQNCYLSDFARQEKMEVILVVGMRLGCLNHAVLSAETIERDGLKLAGWVANQIELDMPDIKSNLESLKHRLTAPFLGYIPRLNDPESSQQYLDLTPLL</sequence>
<gene>
    <name evidence="2 3" type="primary">bioD</name>
    <name evidence="3" type="ORF">GCM10011357_06030</name>
</gene>
<evidence type="ECO:0000256" key="1">
    <source>
        <dbReference type="ARBA" id="ARBA00022756"/>
    </source>
</evidence>
<comment type="caution">
    <text evidence="3">The sequence shown here is derived from an EMBL/GenBank/DDBJ whole genome shotgun (WGS) entry which is preliminary data.</text>
</comment>
<dbReference type="PIRSF" id="PIRSF006755">
    <property type="entry name" value="DTB_synth"/>
    <property type="match status" value="1"/>
</dbReference>
<protein>
    <recommendedName>
        <fullName evidence="2">ATP-dependent dethiobiotin synthetase BioD</fullName>
        <ecNumber evidence="2">6.3.3.3</ecNumber>
    </recommendedName>
    <alternativeName>
        <fullName evidence="2">DTB synthetase</fullName>
        <shortName evidence="2">DTBS</shortName>
    </alternativeName>
    <alternativeName>
        <fullName evidence="2">Dethiobiotin synthase</fullName>
    </alternativeName>
</protein>
<dbReference type="InterPro" id="IPR004472">
    <property type="entry name" value="DTB_synth_BioD"/>
</dbReference>
<feature type="binding site" evidence="2">
    <location>
        <position position="19"/>
    </location>
    <ligand>
        <name>Mg(2+)</name>
        <dbReference type="ChEBI" id="CHEBI:18420"/>
    </ligand>
</feature>
<feature type="binding site" evidence="2">
    <location>
        <position position="119"/>
    </location>
    <ligand>
        <name>Mg(2+)</name>
        <dbReference type="ChEBI" id="CHEBI:18420"/>
    </ligand>
</feature>
<dbReference type="EC" id="6.3.3.3" evidence="2"/>
<dbReference type="SUPFAM" id="SSF52540">
    <property type="entry name" value="P-loop containing nucleoside triphosphate hydrolases"/>
    <property type="match status" value="1"/>
</dbReference>
<feature type="binding site" evidence="2">
    <location>
        <begin position="15"/>
        <end position="20"/>
    </location>
    <ligand>
        <name>ATP</name>
        <dbReference type="ChEBI" id="CHEBI:30616"/>
    </ligand>
</feature>
<keyword evidence="1 2" id="KW-0093">Biotin biosynthesis</keyword>
<proteinExistence type="inferred from homology"/>
<feature type="binding site" evidence="2">
    <location>
        <position position="57"/>
    </location>
    <ligand>
        <name>ATP</name>
        <dbReference type="ChEBI" id="CHEBI:30616"/>
    </ligand>
</feature>
<comment type="pathway">
    <text evidence="2">Cofactor biosynthesis; biotin biosynthesis; biotin from 7,8-diaminononanoate: step 1/2.</text>
</comment>
<evidence type="ECO:0000256" key="2">
    <source>
        <dbReference type="HAMAP-Rule" id="MF_00336"/>
    </source>
</evidence>
<evidence type="ECO:0000313" key="4">
    <source>
        <dbReference type="Proteomes" id="UP000614272"/>
    </source>
</evidence>
<dbReference type="Proteomes" id="UP000614272">
    <property type="component" value="Unassembled WGS sequence"/>
</dbReference>
<keyword evidence="2" id="KW-0067">ATP-binding</keyword>
<dbReference type="NCBIfam" id="TIGR00347">
    <property type="entry name" value="bioD"/>
    <property type="match status" value="1"/>
</dbReference>
<reference evidence="4" key="1">
    <citation type="journal article" date="2019" name="Int. J. Syst. Evol. Microbiol.">
        <title>The Global Catalogue of Microorganisms (GCM) 10K type strain sequencing project: providing services to taxonomists for standard genome sequencing and annotation.</title>
        <authorList>
            <consortium name="The Broad Institute Genomics Platform"/>
            <consortium name="The Broad Institute Genome Sequencing Center for Infectious Disease"/>
            <person name="Wu L."/>
            <person name="Ma J."/>
        </authorList>
    </citation>
    <scope>NUCLEOTIDE SEQUENCE [LARGE SCALE GENOMIC DNA]</scope>
    <source>
        <strain evidence="4">CGMCC 1.12923</strain>
    </source>
</reference>
<keyword evidence="2" id="KW-0436">Ligase</keyword>
<comment type="subunit">
    <text evidence="2">Homodimer.</text>
</comment>
<dbReference type="PANTHER" id="PTHR43210">
    <property type="entry name" value="DETHIOBIOTIN SYNTHETASE"/>
    <property type="match status" value="1"/>
</dbReference>
<dbReference type="PANTHER" id="PTHR43210:SF5">
    <property type="entry name" value="DETHIOBIOTIN SYNTHETASE"/>
    <property type="match status" value="1"/>
</dbReference>
<feature type="binding site" evidence="2">
    <location>
        <begin position="179"/>
        <end position="180"/>
    </location>
    <ligand>
        <name>ATP</name>
        <dbReference type="ChEBI" id="CHEBI:30616"/>
    </ligand>
</feature>
<dbReference type="HAMAP" id="MF_00336">
    <property type="entry name" value="BioD"/>
    <property type="match status" value="1"/>
</dbReference>
<comment type="subcellular location">
    <subcellularLocation>
        <location evidence="2">Cytoplasm</location>
    </subcellularLocation>
</comment>
<keyword evidence="2" id="KW-0963">Cytoplasm</keyword>
<keyword evidence="4" id="KW-1185">Reference proteome</keyword>
<feature type="binding site" evidence="2">
    <location>
        <position position="57"/>
    </location>
    <ligand>
        <name>Mg(2+)</name>
        <dbReference type="ChEBI" id="CHEBI:18420"/>
    </ligand>
</feature>
<feature type="active site" evidence="2">
    <location>
        <position position="40"/>
    </location>
</feature>
<dbReference type="EMBL" id="BMGJ01000002">
    <property type="protein sequence ID" value="GGD52959.1"/>
    <property type="molecule type" value="Genomic_DNA"/>
</dbReference>
<comment type="catalytic activity">
    <reaction evidence="2">
        <text>(7R,8S)-7,8-diammoniononanoate + CO2 + ATP = (4R,5S)-dethiobiotin + ADP + phosphate + 3 H(+)</text>
        <dbReference type="Rhea" id="RHEA:15805"/>
        <dbReference type="ChEBI" id="CHEBI:15378"/>
        <dbReference type="ChEBI" id="CHEBI:16526"/>
        <dbReference type="ChEBI" id="CHEBI:30616"/>
        <dbReference type="ChEBI" id="CHEBI:43474"/>
        <dbReference type="ChEBI" id="CHEBI:149469"/>
        <dbReference type="ChEBI" id="CHEBI:149473"/>
        <dbReference type="ChEBI" id="CHEBI:456216"/>
        <dbReference type="EC" id="6.3.3.3"/>
    </reaction>
</comment>
<feature type="binding site" evidence="2">
    <location>
        <begin position="208"/>
        <end position="210"/>
    </location>
    <ligand>
        <name>ATP</name>
        <dbReference type="ChEBI" id="CHEBI:30616"/>
    </ligand>
</feature>